<protein>
    <submittedName>
        <fullName evidence="1">Uncharacterized protein</fullName>
    </submittedName>
</protein>
<evidence type="ECO:0000313" key="2">
    <source>
        <dbReference type="Proteomes" id="UP001218218"/>
    </source>
</evidence>
<comment type="caution">
    <text evidence="1">The sequence shown here is derived from an EMBL/GenBank/DDBJ whole genome shotgun (WGS) entry which is preliminary data.</text>
</comment>
<name>A0AAD7EHI1_9AGAR</name>
<feature type="non-terminal residue" evidence="1">
    <location>
        <position position="1"/>
    </location>
</feature>
<sequence length="85" mass="9374">LIKKLSTPALFLTLNPADIADPLLGAMAGVFPDEWKSWDGFKRRKFIAENPGPAAIFFDEVIKAFIRIILCYDPSAVSSESNGLF</sequence>
<dbReference type="EMBL" id="JARIHO010000042">
    <property type="protein sequence ID" value="KAJ7326157.1"/>
    <property type="molecule type" value="Genomic_DNA"/>
</dbReference>
<gene>
    <name evidence="1" type="ORF">DFH08DRAFT_639273</name>
</gene>
<evidence type="ECO:0000313" key="1">
    <source>
        <dbReference type="EMBL" id="KAJ7326157.1"/>
    </source>
</evidence>
<dbReference type="AlphaFoldDB" id="A0AAD7EHI1"/>
<reference evidence="1" key="1">
    <citation type="submission" date="2023-03" db="EMBL/GenBank/DDBJ databases">
        <title>Massive genome expansion in bonnet fungi (Mycena s.s.) driven by repeated elements and novel gene families across ecological guilds.</title>
        <authorList>
            <consortium name="Lawrence Berkeley National Laboratory"/>
            <person name="Harder C.B."/>
            <person name="Miyauchi S."/>
            <person name="Viragh M."/>
            <person name="Kuo A."/>
            <person name="Thoen E."/>
            <person name="Andreopoulos B."/>
            <person name="Lu D."/>
            <person name="Skrede I."/>
            <person name="Drula E."/>
            <person name="Henrissat B."/>
            <person name="Morin E."/>
            <person name="Kohler A."/>
            <person name="Barry K."/>
            <person name="LaButti K."/>
            <person name="Morin E."/>
            <person name="Salamov A."/>
            <person name="Lipzen A."/>
            <person name="Mereny Z."/>
            <person name="Hegedus B."/>
            <person name="Baldrian P."/>
            <person name="Stursova M."/>
            <person name="Weitz H."/>
            <person name="Taylor A."/>
            <person name="Grigoriev I.V."/>
            <person name="Nagy L.G."/>
            <person name="Martin F."/>
            <person name="Kauserud H."/>
        </authorList>
    </citation>
    <scope>NUCLEOTIDE SEQUENCE</scope>
    <source>
        <strain evidence="1">CBHHK002</strain>
    </source>
</reference>
<feature type="non-terminal residue" evidence="1">
    <location>
        <position position="85"/>
    </location>
</feature>
<proteinExistence type="predicted"/>
<keyword evidence="2" id="KW-1185">Reference proteome</keyword>
<dbReference type="Proteomes" id="UP001218218">
    <property type="component" value="Unassembled WGS sequence"/>
</dbReference>
<accession>A0AAD7EHI1</accession>
<organism evidence="1 2">
    <name type="scientific">Mycena albidolilacea</name>
    <dbReference type="NCBI Taxonomy" id="1033008"/>
    <lineage>
        <taxon>Eukaryota</taxon>
        <taxon>Fungi</taxon>
        <taxon>Dikarya</taxon>
        <taxon>Basidiomycota</taxon>
        <taxon>Agaricomycotina</taxon>
        <taxon>Agaricomycetes</taxon>
        <taxon>Agaricomycetidae</taxon>
        <taxon>Agaricales</taxon>
        <taxon>Marasmiineae</taxon>
        <taxon>Mycenaceae</taxon>
        <taxon>Mycena</taxon>
    </lineage>
</organism>